<feature type="compositionally biased region" description="Polar residues" evidence="1">
    <location>
        <begin position="78"/>
        <end position="96"/>
    </location>
</feature>
<accession>A0A9N8HX59</accession>
<feature type="region of interest" description="Disordered" evidence="1">
    <location>
        <begin position="174"/>
        <end position="193"/>
    </location>
</feature>
<comment type="caution">
    <text evidence="2">The sequence shown here is derived from an EMBL/GenBank/DDBJ whole genome shotgun (WGS) entry which is preliminary data.</text>
</comment>
<gene>
    <name evidence="2" type="ORF">SEMRO_2133_G315911.1</name>
</gene>
<proteinExistence type="predicted"/>
<reference evidence="2" key="1">
    <citation type="submission" date="2020-06" db="EMBL/GenBank/DDBJ databases">
        <authorList>
            <consortium name="Plant Systems Biology data submission"/>
        </authorList>
    </citation>
    <scope>NUCLEOTIDE SEQUENCE</scope>
    <source>
        <strain evidence="2">D6</strain>
    </source>
</reference>
<feature type="region of interest" description="Disordered" evidence="1">
    <location>
        <begin position="63"/>
        <end position="158"/>
    </location>
</feature>
<organism evidence="2 3">
    <name type="scientific">Seminavis robusta</name>
    <dbReference type="NCBI Taxonomy" id="568900"/>
    <lineage>
        <taxon>Eukaryota</taxon>
        <taxon>Sar</taxon>
        <taxon>Stramenopiles</taxon>
        <taxon>Ochrophyta</taxon>
        <taxon>Bacillariophyta</taxon>
        <taxon>Bacillariophyceae</taxon>
        <taxon>Bacillariophycidae</taxon>
        <taxon>Naviculales</taxon>
        <taxon>Naviculaceae</taxon>
        <taxon>Seminavis</taxon>
    </lineage>
</organism>
<dbReference type="EMBL" id="CAICTM010002131">
    <property type="protein sequence ID" value="CAB9528040.1"/>
    <property type="molecule type" value="Genomic_DNA"/>
</dbReference>
<dbReference type="Proteomes" id="UP001153069">
    <property type="component" value="Unassembled WGS sequence"/>
</dbReference>
<name>A0A9N8HX59_9STRA</name>
<evidence type="ECO:0000313" key="3">
    <source>
        <dbReference type="Proteomes" id="UP001153069"/>
    </source>
</evidence>
<evidence type="ECO:0000256" key="1">
    <source>
        <dbReference type="SAM" id="MobiDB-lite"/>
    </source>
</evidence>
<evidence type="ECO:0000313" key="2">
    <source>
        <dbReference type="EMBL" id="CAB9528040.1"/>
    </source>
</evidence>
<protein>
    <submittedName>
        <fullName evidence="2">Uncharacterized protein</fullName>
    </submittedName>
</protein>
<sequence>MSSLCYFLQCRLLPICAEGITITTDNAKSHGLIPSSLPLSRSGRRRNAVHHDSQRRNCLTCNGQKKKEKKHISRWDSLPSTASTTAPHESKSSTAAKQKGLRRSVSYPSEVLDISMNPPRRPQRQLSFTRRDVKNASFEKPGGAPVVSSVEGHAMGRSPASCNDTVALLGLAPVPSRGELPQITRPSAFPPSA</sequence>
<keyword evidence="3" id="KW-1185">Reference proteome</keyword>
<dbReference type="AlphaFoldDB" id="A0A9N8HX59"/>